<dbReference type="EMBL" id="FRCT01000020">
    <property type="protein sequence ID" value="SHM87659.1"/>
    <property type="molecule type" value="Genomic_DNA"/>
</dbReference>
<dbReference type="InterPro" id="IPR007197">
    <property type="entry name" value="rSAM"/>
</dbReference>
<dbReference type="PROSITE" id="PS51918">
    <property type="entry name" value="RADICAL_SAM"/>
    <property type="match status" value="1"/>
</dbReference>
<gene>
    <name evidence="7" type="ORF">SAMN04487860_12030</name>
</gene>
<keyword evidence="4" id="KW-0408">Iron</keyword>
<dbReference type="Pfam" id="PF13186">
    <property type="entry name" value="SPASM"/>
    <property type="match status" value="1"/>
</dbReference>
<protein>
    <recommendedName>
        <fullName evidence="6">Radical SAM core domain-containing protein</fullName>
    </recommendedName>
</protein>
<evidence type="ECO:0000313" key="8">
    <source>
        <dbReference type="Proteomes" id="UP000184394"/>
    </source>
</evidence>
<dbReference type="InterPro" id="IPR013785">
    <property type="entry name" value="Aldolase_TIM"/>
</dbReference>
<dbReference type="SFLD" id="SFLDG01384">
    <property type="entry name" value="thioether_bond_formation_requi"/>
    <property type="match status" value="1"/>
</dbReference>
<dbReference type="Pfam" id="PF04055">
    <property type="entry name" value="Radical_SAM"/>
    <property type="match status" value="1"/>
</dbReference>
<dbReference type="GO" id="GO:0046872">
    <property type="term" value="F:metal ion binding"/>
    <property type="evidence" value="ECO:0007669"/>
    <property type="project" value="UniProtKB-KW"/>
</dbReference>
<evidence type="ECO:0000256" key="5">
    <source>
        <dbReference type="ARBA" id="ARBA00023014"/>
    </source>
</evidence>
<evidence type="ECO:0000256" key="3">
    <source>
        <dbReference type="ARBA" id="ARBA00022723"/>
    </source>
</evidence>
<comment type="cofactor">
    <cofactor evidence="1">
        <name>[4Fe-4S] cluster</name>
        <dbReference type="ChEBI" id="CHEBI:49883"/>
    </cofactor>
</comment>
<evidence type="ECO:0000256" key="2">
    <source>
        <dbReference type="ARBA" id="ARBA00022691"/>
    </source>
</evidence>
<dbReference type="RefSeq" id="WP_072952337.1">
    <property type="nucleotide sequence ID" value="NZ_FRCT01000020.1"/>
</dbReference>
<dbReference type="CDD" id="cd01335">
    <property type="entry name" value="Radical_SAM"/>
    <property type="match status" value="1"/>
</dbReference>
<dbReference type="InterPro" id="IPR023867">
    <property type="entry name" value="Sulphatase_maturase_rSAM"/>
</dbReference>
<dbReference type="InterPro" id="IPR024025">
    <property type="entry name" value="SCIFF_rSAM_maturase"/>
</dbReference>
<evidence type="ECO:0000256" key="1">
    <source>
        <dbReference type="ARBA" id="ARBA00001966"/>
    </source>
</evidence>
<accession>A0A1M7MAB9</accession>
<name>A0A1M7MAB9_RUMFL</name>
<dbReference type="OrthoDB" id="9808591at2"/>
<dbReference type="SFLD" id="SFLDS00029">
    <property type="entry name" value="Radical_SAM"/>
    <property type="match status" value="1"/>
</dbReference>
<evidence type="ECO:0000256" key="4">
    <source>
        <dbReference type="ARBA" id="ARBA00023004"/>
    </source>
</evidence>
<dbReference type="NCBIfam" id="TIGR04085">
    <property type="entry name" value="rSAM_more_4Fe4S"/>
    <property type="match status" value="1"/>
</dbReference>
<dbReference type="InterPro" id="IPR047602">
    <property type="entry name" value="SPASM_CteB-like"/>
</dbReference>
<keyword evidence="2" id="KW-0949">S-adenosyl-L-methionine</keyword>
<dbReference type="InterPro" id="IPR023885">
    <property type="entry name" value="4Fe4S-binding_SPASM_dom"/>
</dbReference>
<evidence type="ECO:0000313" key="7">
    <source>
        <dbReference type="EMBL" id="SHM87659.1"/>
    </source>
</evidence>
<sequence>MIHKYKLNGLNIVLDVNSGGVHLVDELTYDLLDNVEPPFDAECPQKVVDKLAKSYDEQDIRDCYDEIVELYNDKILFSEDDYEKYAQYSVASPVKAMCLNIAHDCQLRCKYCFASTGDFGKGRKLMSFETGKHAIDFLLENSGDRPNLELDFFGGEPLMNFGVVKKVVEYARSREKEYNKKFRFTITTNGLLLDDEKIEFINREMSNVVLSIDGRKEVNDYFRVLPNGQGCYDMILPKYQKLVAGRGDKEYYVRGTFTNKNLDFSNDVFALYEAGFDQISVEPVVGDDDIYALTEKDLPAVFAEYEKLAQKLLENEKNGKKFNFFHFMLDLDQGPCAIKRLRGCGCGNDYVAITPDGDIFPCHQFVGIDEYKMGNIDEGTFNQEMKADFAKAHVYSKPDCRECWAKFYCSGGCNANNYQYMGDIRTAHKISCQLEKKRLECAIMMKAVKMADTAE</sequence>
<dbReference type="NCBIfam" id="TIGR03974">
    <property type="entry name" value="rSAM_six_Cys"/>
    <property type="match status" value="1"/>
</dbReference>
<keyword evidence="3" id="KW-0479">Metal-binding</keyword>
<dbReference type="PANTHER" id="PTHR43273">
    <property type="entry name" value="ANAEROBIC SULFATASE-MATURATING ENZYME HOMOLOG ASLB-RELATED"/>
    <property type="match status" value="1"/>
</dbReference>
<dbReference type="SUPFAM" id="SSF102114">
    <property type="entry name" value="Radical SAM enzymes"/>
    <property type="match status" value="1"/>
</dbReference>
<dbReference type="InterPro" id="IPR058240">
    <property type="entry name" value="rSAM_sf"/>
</dbReference>
<evidence type="ECO:0000259" key="6">
    <source>
        <dbReference type="PROSITE" id="PS51918"/>
    </source>
</evidence>
<dbReference type="Gene3D" id="3.20.20.70">
    <property type="entry name" value="Aldolase class I"/>
    <property type="match status" value="1"/>
</dbReference>
<reference evidence="7 8" key="1">
    <citation type="submission" date="2016-11" db="EMBL/GenBank/DDBJ databases">
        <authorList>
            <person name="Jaros S."/>
            <person name="Januszkiewicz K."/>
            <person name="Wedrychowicz H."/>
        </authorList>
    </citation>
    <scope>NUCLEOTIDE SEQUENCE [LARGE SCALE GENOMIC DNA]</scope>
    <source>
        <strain evidence="7 8">Y1</strain>
    </source>
</reference>
<dbReference type="SFLD" id="SFLDG01067">
    <property type="entry name" value="SPASM/twitch_domain_containing"/>
    <property type="match status" value="1"/>
</dbReference>
<dbReference type="AlphaFoldDB" id="A0A1M7MAB9"/>
<dbReference type="PANTHER" id="PTHR43273:SF8">
    <property type="entry name" value="RADICAL SAM DOMAIN PROTEIN"/>
    <property type="match status" value="1"/>
</dbReference>
<dbReference type="SFLD" id="SFLDG01386">
    <property type="entry name" value="main_SPASM_domain-containing"/>
    <property type="match status" value="1"/>
</dbReference>
<keyword evidence="5" id="KW-0411">Iron-sulfur</keyword>
<dbReference type="GO" id="GO:0016491">
    <property type="term" value="F:oxidoreductase activity"/>
    <property type="evidence" value="ECO:0007669"/>
    <property type="project" value="InterPro"/>
</dbReference>
<dbReference type="GO" id="GO:0051536">
    <property type="term" value="F:iron-sulfur cluster binding"/>
    <property type="evidence" value="ECO:0007669"/>
    <property type="project" value="UniProtKB-KW"/>
</dbReference>
<dbReference type="Proteomes" id="UP000184394">
    <property type="component" value="Unassembled WGS sequence"/>
</dbReference>
<dbReference type="CDD" id="cd21124">
    <property type="entry name" value="SPASM_CteB-like"/>
    <property type="match status" value="1"/>
</dbReference>
<feature type="domain" description="Radical SAM core" evidence="6">
    <location>
        <begin position="91"/>
        <end position="323"/>
    </location>
</feature>
<proteinExistence type="predicted"/>
<organism evidence="7 8">
    <name type="scientific">Ruminococcus flavefaciens</name>
    <dbReference type="NCBI Taxonomy" id="1265"/>
    <lineage>
        <taxon>Bacteria</taxon>
        <taxon>Bacillati</taxon>
        <taxon>Bacillota</taxon>
        <taxon>Clostridia</taxon>
        <taxon>Eubacteriales</taxon>
        <taxon>Oscillospiraceae</taxon>
        <taxon>Ruminococcus</taxon>
    </lineage>
</organism>